<dbReference type="PANTHER" id="PTHR31904:SF1">
    <property type="entry name" value="BYPASS OF STOP CODON PROTEIN 5-RELATED"/>
    <property type="match status" value="1"/>
</dbReference>
<dbReference type="PANTHER" id="PTHR31904">
    <property type="entry name" value="BYPASS OF STOP CODON PROTEIN 5-RELATED"/>
    <property type="match status" value="1"/>
</dbReference>
<evidence type="ECO:0000313" key="5">
    <source>
        <dbReference type="Proteomes" id="UP000769528"/>
    </source>
</evidence>
<feature type="domain" description="Bul1 C-terminal" evidence="3">
    <location>
        <begin position="725"/>
        <end position="783"/>
    </location>
</feature>
<feature type="compositionally biased region" description="Low complexity" evidence="1">
    <location>
        <begin position="1"/>
        <end position="27"/>
    </location>
</feature>
<dbReference type="Pfam" id="PF04425">
    <property type="entry name" value="Bul1_N"/>
    <property type="match status" value="1"/>
</dbReference>
<dbReference type="InterPro" id="IPR039634">
    <property type="entry name" value="Bul1-like"/>
</dbReference>
<evidence type="ECO:0000259" key="2">
    <source>
        <dbReference type="Pfam" id="PF04425"/>
    </source>
</evidence>
<protein>
    <recommendedName>
        <fullName evidence="6">Bul1 N-terminal domain-containing protein</fullName>
    </recommendedName>
</protein>
<evidence type="ECO:0008006" key="6">
    <source>
        <dbReference type="Google" id="ProtNLM"/>
    </source>
</evidence>
<dbReference type="AlphaFoldDB" id="A0A9P8PI34"/>
<dbReference type="OrthoDB" id="3977431at2759"/>
<sequence length="786" mass="90755">MPISLSSKSSDNNRSETINSTNTSSSNRHSIVNPLRPDLNSTLSSSSIIDDIDYSTAVLKESQRRKQSEEFIKLNKLQHLNNPKFSNGDFVDDKTFDIDDQQFRNNTTFDVLPSFEMYHSLQFSNPRESLDNSSLRDFPPDYNYDDITPGESIRSDSIVTNVCPSLISSSNTTVNQSQSQSQSQSQPNSEFFDKNIIDNYHKLPQLNTSEIEISINVTKNLPQLNCKTDPESSLKEYTSGDIVHGYVTIKNKSSKEIPFNMFYVTLEGTVSVIDVKNKKQMMKKFLSMVDLSASWSYACISSSAINQDYCAGELDHEGYQFGLRNDRILKPNGKYKKFFTFKFPYRLLDNNCRHSQQYHLLLPPSFGFNRLYKQGKYNHMMIDPILNYGVYGKGSPILTNDLSNDTLSINYSINGVMIAEDQRDNFALKVLKHQEYFLRFIPFGFGESLFSSKTLLTDFKKIIESNLRNCKEFWENPSLEDYEHLKFQQLQSRNNHISFPLRNENDIPNEVSKIYKFSSSQSHSLFKKSSSNCCINGLITITSNIPKDGLPYIAPNLIQKINNKSKLNDLGKENINNMLETLTLNEKKILTEINLKLNFQPSNNNFKIDLKKFPKISNIDIDLLVLNIFSSGNIPIKLSSDIFLSQNDHSEDEDILHDFKQRFSTYIKDYKEYKERFDDAGLSIDKYFDVNLVKDLNAIDNLDFDLFRLKNPFKVKFEQSQWSIEDLSKSVKIDLNLLNNIKETLIPNFQNCLISRFYFLKIIIKFQGGNETNLKIPIRLRKFDEF</sequence>
<organism evidence="4 5">
    <name type="scientific">Wickerhamomyces mucosus</name>
    <dbReference type="NCBI Taxonomy" id="1378264"/>
    <lineage>
        <taxon>Eukaryota</taxon>
        <taxon>Fungi</taxon>
        <taxon>Dikarya</taxon>
        <taxon>Ascomycota</taxon>
        <taxon>Saccharomycotina</taxon>
        <taxon>Saccharomycetes</taxon>
        <taxon>Phaffomycetales</taxon>
        <taxon>Wickerhamomycetaceae</taxon>
        <taxon>Wickerhamomyces</taxon>
    </lineage>
</organism>
<accession>A0A9P8PI34</accession>
<dbReference type="Gene3D" id="2.60.40.640">
    <property type="match status" value="1"/>
</dbReference>
<feature type="region of interest" description="Disordered" evidence="1">
    <location>
        <begin position="1"/>
        <end position="38"/>
    </location>
</feature>
<evidence type="ECO:0000313" key="4">
    <source>
        <dbReference type="EMBL" id="KAH3672045.1"/>
    </source>
</evidence>
<evidence type="ECO:0000259" key="3">
    <source>
        <dbReference type="Pfam" id="PF04426"/>
    </source>
</evidence>
<dbReference type="InterPro" id="IPR014752">
    <property type="entry name" value="Arrestin-like_C"/>
</dbReference>
<reference evidence="4" key="1">
    <citation type="journal article" date="2021" name="Open Biol.">
        <title>Shared evolutionary footprints suggest mitochondrial oxidative damage underlies multiple complex I losses in fungi.</title>
        <authorList>
            <person name="Schikora-Tamarit M.A."/>
            <person name="Marcet-Houben M."/>
            <person name="Nosek J."/>
            <person name="Gabaldon T."/>
        </authorList>
    </citation>
    <scope>NUCLEOTIDE SEQUENCE</scope>
    <source>
        <strain evidence="4">CBS6341</strain>
    </source>
</reference>
<feature type="domain" description="Bul1 C-terminal" evidence="3">
    <location>
        <begin position="572"/>
        <end position="691"/>
    </location>
</feature>
<feature type="domain" description="Bul1 N-terminal" evidence="2">
    <location>
        <begin position="103"/>
        <end position="471"/>
    </location>
</feature>
<dbReference type="Pfam" id="PF04426">
    <property type="entry name" value="Bul1_C"/>
    <property type="match status" value="2"/>
</dbReference>
<dbReference type="EMBL" id="JAEUBF010001246">
    <property type="protein sequence ID" value="KAH3672045.1"/>
    <property type="molecule type" value="Genomic_DNA"/>
</dbReference>
<gene>
    <name evidence="4" type="ORF">WICMUC_004492</name>
</gene>
<proteinExistence type="predicted"/>
<name>A0A9P8PI34_9ASCO</name>
<reference evidence="4" key="2">
    <citation type="submission" date="2021-01" db="EMBL/GenBank/DDBJ databases">
        <authorList>
            <person name="Schikora-Tamarit M.A."/>
        </authorList>
    </citation>
    <scope>NUCLEOTIDE SEQUENCE</scope>
    <source>
        <strain evidence="4">CBS6341</strain>
    </source>
</reference>
<dbReference type="Proteomes" id="UP000769528">
    <property type="component" value="Unassembled WGS sequence"/>
</dbReference>
<feature type="region of interest" description="Disordered" evidence="1">
    <location>
        <begin position="169"/>
        <end position="189"/>
    </location>
</feature>
<evidence type="ECO:0000256" key="1">
    <source>
        <dbReference type="SAM" id="MobiDB-lite"/>
    </source>
</evidence>
<comment type="caution">
    <text evidence="4">The sequence shown here is derived from an EMBL/GenBank/DDBJ whole genome shotgun (WGS) entry which is preliminary data.</text>
</comment>
<dbReference type="InterPro" id="IPR022794">
    <property type="entry name" value="Bul1_C"/>
</dbReference>
<keyword evidence="5" id="KW-1185">Reference proteome</keyword>
<dbReference type="InterPro" id="IPR007519">
    <property type="entry name" value="Bul1_N"/>
</dbReference>